<name>A0ACC2N3Y1_9HYME</name>
<gene>
    <name evidence="1" type="ORF">QAD02_007428</name>
</gene>
<evidence type="ECO:0000313" key="1">
    <source>
        <dbReference type="EMBL" id="KAJ8665766.1"/>
    </source>
</evidence>
<organism evidence="1 2">
    <name type="scientific">Eretmocerus hayati</name>
    <dbReference type="NCBI Taxonomy" id="131215"/>
    <lineage>
        <taxon>Eukaryota</taxon>
        <taxon>Metazoa</taxon>
        <taxon>Ecdysozoa</taxon>
        <taxon>Arthropoda</taxon>
        <taxon>Hexapoda</taxon>
        <taxon>Insecta</taxon>
        <taxon>Pterygota</taxon>
        <taxon>Neoptera</taxon>
        <taxon>Endopterygota</taxon>
        <taxon>Hymenoptera</taxon>
        <taxon>Apocrita</taxon>
        <taxon>Proctotrupomorpha</taxon>
        <taxon>Chalcidoidea</taxon>
        <taxon>Aphelinidae</taxon>
        <taxon>Aphelininae</taxon>
        <taxon>Eretmocerus</taxon>
    </lineage>
</organism>
<evidence type="ECO:0000313" key="2">
    <source>
        <dbReference type="Proteomes" id="UP001239111"/>
    </source>
</evidence>
<dbReference type="Proteomes" id="UP001239111">
    <property type="component" value="Chromosome 4"/>
</dbReference>
<sequence length="125" mass="13724">MPGPSPVPATSWTIATSTIISGEAMTLDFASLFNDLPPMLSPSTSVRSVANLSADIDLPPLSMRDLDDENRSPLGLPPTPMRPSTCDDGTKQSCCRRARVKVHHQSACTSHRERDRRRQHAVTYH</sequence>
<comment type="caution">
    <text evidence="1">The sequence shown here is derived from an EMBL/GenBank/DDBJ whole genome shotgun (WGS) entry which is preliminary data.</text>
</comment>
<keyword evidence="2" id="KW-1185">Reference proteome</keyword>
<protein>
    <submittedName>
        <fullName evidence="1">Uncharacterized protein</fullName>
    </submittedName>
</protein>
<reference evidence="1" key="1">
    <citation type="submission" date="2023-04" db="EMBL/GenBank/DDBJ databases">
        <title>A chromosome-level genome assembly of the parasitoid wasp Eretmocerus hayati.</title>
        <authorList>
            <person name="Zhong Y."/>
            <person name="Liu S."/>
            <person name="Liu Y."/>
        </authorList>
    </citation>
    <scope>NUCLEOTIDE SEQUENCE</scope>
    <source>
        <strain evidence="1">ZJU_SS_LIU_2023</strain>
    </source>
</reference>
<accession>A0ACC2N3Y1</accession>
<dbReference type="EMBL" id="CM056744">
    <property type="protein sequence ID" value="KAJ8665766.1"/>
    <property type="molecule type" value="Genomic_DNA"/>
</dbReference>
<proteinExistence type="predicted"/>